<dbReference type="AlphaFoldDB" id="A0A5B7J6Y6"/>
<accession>A0A5B7J6Y6</accession>
<proteinExistence type="predicted"/>
<reference evidence="1 2" key="1">
    <citation type="submission" date="2019-05" db="EMBL/GenBank/DDBJ databases">
        <title>Another draft genome of Portunus trituberculatus and its Hox gene families provides insights of decapod evolution.</title>
        <authorList>
            <person name="Jeong J.-H."/>
            <person name="Song I."/>
            <person name="Kim S."/>
            <person name="Choi T."/>
            <person name="Kim D."/>
            <person name="Ryu S."/>
            <person name="Kim W."/>
        </authorList>
    </citation>
    <scope>NUCLEOTIDE SEQUENCE [LARGE SCALE GENOMIC DNA]</scope>
    <source>
        <tissue evidence="1">Muscle</tissue>
    </source>
</reference>
<evidence type="ECO:0000313" key="1">
    <source>
        <dbReference type="EMBL" id="MPC88224.1"/>
    </source>
</evidence>
<comment type="caution">
    <text evidence="1">The sequence shown here is derived from an EMBL/GenBank/DDBJ whole genome shotgun (WGS) entry which is preliminary data.</text>
</comment>
<evidence type="ECO:0000313" key="2">
    <source>
        <dbReference type="Proteomes" id="UP000324222"/>
    </source>
</evidence>
<gene>
    <name evidence="1" type="ORF">E2C01_083122</name>
</gene>
<dbReference type="Proteomes" id="UP000324222">
    <property type="component" value="Unassembled WGS sequence"/>
</dbReference>
<name>A0A5B7J6Y6_PORTR</name>
<dbReference type="EMBL" id="VSRR010077088">
    <property type="protein sequence ID" value="MPC88224.1"/>
    <property type="molecule type" value="Genomic_DNA"/>
</dbReference>
<keyword evidence="2" id="KW-1185">Reference proteome</keyword>
<sequence>MTAEIPLTETLEGLAEASLKPTDNVDQLKALVSRLHTRIKAQGFAFLTILYACCEKTRGHGGADFLLPPLPHYSSKH</sequence>
<organism evidence="1 2">
    <name type="scientific">Portunus trituberculatus</name>
    <name type="common">Swimming crab</name>
    <name type="synonym">Neptunus trituberculatus</name>
    <dbReference type="NCBI Taxonomy" id="210409"/>
    <lineage>
        <taxon>Eukaryota</taxon>
        <taxon>Metazoa</taxon>
        <taxon>Ecdysozoa</taxon>
        <taxon>Arthropoda</taxon>
        <taxon>Crustacea</taxon>
        <taxon>Multicrustacea</taxon>
        <taxon>Malacostraca</taxon>
        <taxon>Eumalacostraca</taxon>
        <taxon>Eucarida</taxon>
        <taxon>Decapoda</taxon>
        <taxon>Pleocyemata</taxon>
        <taxon>Brachyura</taxon>
        <taxon>Eubrachyura</taxon>
        <taxon>Portunoidea</taxon>
        <taxon>Portunidae</taxon>
        <taxon>Portuninae</taxon>
        <taxon>Portunus</taxon>
    </lineage>
</organism>
<protein>
    <submittedName>
        <fullName evidence="1">Uncharacterized protein</fullName>
    </submittedName>
</protein>
<dbReference type="OrthoDB" id="10253041at2759"/>